<proteinExistence type="predicted"/>
<dbReference type="PIRSF" id="PIRSF037260">
    <property type="entry name" value="UPF0223"/>
    <property type="match status" value="1"/>
</dbReference>
<gene>
    <name evidence="1" type="ORF">GLW05_05165</name>
</gene>
<reference evidence="1 2" key="1">
    <citation type="submission" date="2019-11" db="EMBL/GenBank/DDBJ databases">
        <title>Genome sequences of 17 halophilic strains isolated from different environments.</title>
        <authorList>
            <person name="Furrow R.E."/>
        </authorList>
    </citation>
    <scope>NUCLEOTIDE SEQUENCE [LARGE SCALE GENOMIC DNA]</scope>
    <source>
        <strain evidence="1 2">22514_16_FS</strain>
    </source>
</reference>
<dbReference type="SUPFAM" id="SSF158504">
    <property type="entry name" value="BH2638-like"/>
    <property type="match status" value="1"/>
</dbReference>
<dbReference type="NCBIfam" id="NF003353">
    <property type="entry name" value="PRK04387.1"/>
    <property type="match status" value="1"/>
</dbReference>
<evidence type="ECO:0000313" key="2">
    <source>
        <dbReference type="Proteomes" id="UP000468638"/>
    </source>
</evidence>
<organism evidence="1 2">
    <name type="scientific">Pontibacillus yanchengensis</name>
    <dbReference type="NCBI Taxonomy" id="462910"/>
    <lineage>
        <taxon>Bacteria</taxon>
        <taxon>Bacillati</taxon>
        <taxon>Bacillota</taxon>
        <taxon>Bacilli</taxon>
        <taxon>Bacillales</taxon>
        <taxon>Bacillaceae</taxon>
        <taxon>Pontibacillus</taxon>
    </lineage>
</organism>
<dbReference type="Proteomes" id="UP000468638">
    <property type="component" value="Unassembled WGS sequence"/>
</dbReference>
<name>A0A6I4ZYT3_9BACI</name>
<dbReference type="AlphaFoldDB" id="A0A6I4ZYT3"/>
<dbReference type="Pfam" id="PF05256">
    <property type="entry name" value="UPF0223"/>
    <property type="match status" value="1"/>
</dbReference>
<dbReference type="Gene3D" id="1.10.220.80">
    <property type="entry name" value="BH2638-like"/>
    <property type="match status" value="1"/>
</dbReference>
<dbReference type="RefSeq" id="WP_160846966.1">
    <property type="nucleotide sequence ID" value="NZ_WMEQ01000003.1"/>
</dbReference>
<accession>A0A6I4ZYT3</accession>
<protein>
    <submittedName>
        <fullName evidence="1">Uncharacterized protein</fullName>
    </submittedName>
</protein>
<dbReference type="OrthoDB" id="1649074at2"/>
<dbReference type="EMBL" id="WMEQ01000003">
    <property type="protein sequence ID" value="MYL32983.1"/>
    <property type="molecule type" value="Genomic_DNA"/>
</dbReference>
<dbReference type="InterPro" id="IPR023324">
    <property type="entry name" value="BH2638-like_sf"/>
</dbReference>
<sequence>MSEENAYNYPLDTEHWSTDEIIDVVNFYKLVEQAYEKGVKQYDLMQAYTKFKQVVPSKSEEKKLGSQFEKESGYSLYQIVKEARNTDSNEVIKV</sequence>
<dbReference type="InterPro" id="IPR007920">
    <property type="entry name" value="UPF0223"/>
</dbReference>
<evidence type="ECO:0000313" key="1">
    <source>
        <dbReference type="EMBL" id="MYL32983.1"/>
    </source>
</evidence>
<comment type="caution">
    <text evidence="1">The sequence shown here is derived from an EMBL/GenBank/DDBJ whole genome shotgun (WGS) entry which is preliminary data.</text>
</comment>